<evidence type="ECO:0000313" key="2">
    <source>
        <dbReference type="Proteomes" id="UP000198575"/>
    </source>
</evidence>
<dbReference type="Proteomes" id="UP000198575">
    <property type="component" value="Unassembled WGS sequence"/>
</dbReference>
<evidence type="ECO:0000313" key="1">
    <source>
        <dbReference type="EMBL" id="SFN47807.1"/>
    </source>
</evidence>
<gene>
    <name evidence="1" type="ORF">SAMN05216289_12460</name>
</gene>
<keyword evidence="2" id="KW-1185">Reference proteome</keyword>
<accession>A0A1I4ZC84</accession>
<proteinExistence type="predicted"/>
<sequence>MPSSNRGNDLIFDILFGRSEATFPRSFREKNTPSEVMFVSTDGLVAIEEILRTALVLHQGVSALARQRALITRLLHDSKNLPEDLRRALQKDADASGKQEANAKSIVAQGFAPLNSMTLVNLCAAIEVSAENTIIAALRFTPGIVRTLTELGVTKLVDTGTSELTYSDALATFNRLKDWARNSSKHAPDGVLKMLRAVGLSINVSDSVKADIREMIYVRNCILHRRQRADGRAAVNAARLELEDGKLFSVSLEQMRRYSNAAMAFTTALATAANPLAAKSSKAQS</sequence>
<evidence type="ECO:0008006" key="3">
    <source>
        <dbReference type="Google" id="ProtNLM"/>
    </source>
</evidence>
<dbReference type="EMBL" id="FOVF01000024">
    <property type="protein sequence ID" value="SFN47807.1"/>
    <property type="molecule type" value="Genomic_DNA"/>
</dbReference>
<reference evidence="1 2" key="1">
    <citation type="submission" date="2016-10" db="EMBL/GenBank/DDBJ databases">
        <authorList>
            <person name="de Groot N.N."/>
        </authorList>
    </citation>
    <scope>NUCLEOTIDE SEQUENCE [LARGE SCALE GENOMIC DNA]</scope>
    <source>
        <strain evidence="1 2">CGMCC 1.7659</strain>
    </source>
</reference>
<organism evidence="1 2">
    <name type="scientific">Dokdonella immobilis</name>
    <dbReference type="NCBI Taxonomy" id="578942"/>
    <lineage>
        <taxon>Bacteria</taxon>
        <taxon>Pseudomonadati</taxon>
        <taxon>Pseudomonadota</taxon>
        <taxon>Gammaproteobacteria</taxon>
        <taxon>Lysobacterales</taxon>
        <taxon>Rhodanobacteraceae</taxon>
        <taxon>Dokdonella</taxon>
    </lineage>
</organism>
<protein>
    <recommendedName>
        <fullName evidence="3">RiboL-PSP-HEPN domain-containing protein</fullName>
    </recommendedName>
</protein>
<dbReference type="AlphaFoldDB" id="A0A1I4ZC84"/>
<name>A0A1I4ZC84_9GAMM</name>
<dbReference type="RefSeq" id="WP_139225029.1">
    <property type="nucleotide sequence ID" value="NZ_FOVF01000024.1"/>
</dbReference>